<protein>
    <submittedName>
        <fullName evidence="3">Uncharacterized protein</fullName>
    </submittedName>
</protein>
<reference evidence="3" key="1">
    <citation type="journal article" date="2020" name="BMC Genomics">
        <title>Correction to: Identification and distribution of gene clusters required for synthesis of sphingolipid metabolism inhibitors in diverse species of the filamentous fungus Fusarium.</title>
        <authorList>
            <person name="Kim H.S."/>
            <person name="Lohmar J.M."/>
            <person name="Busman M."/>
            <person name="Brown D.W."/>
            <person name="Naumann T.A."/>
            <person name="Divon H.H."/>
            <person name="Lysoe E."/>
            <person name="Uhlig S."/>
            <person name="Proctor R.H."/>
        </authorList>
    </citation>
    <scope>NUCLEOTIDE SEQUENCE</scope>
    <source>
        <strain evidence="3">NRRL 45417</strain>
    </source>
</reference>
<keyword evidence="2" id="KW-0472">Membrane</keyword>
<keyword evidence="2" id="KW-1133">Transmembrane helix</keyword>
<accession>A0A8H4WXE7</accession>
<feature type="transmembrane region" description="Helical" evidence="2">
    <location>
        <begin position="402"/>
        <end position="424"/>
    </location>
</feature>
<feature type="transmembrane region" description="Helical" evidence="2">
    <location>
        <begin position="163"/>
        <end position="181"/>
    </location>
</feature>
<feature type="transmembrane region" description="Helical" evidence="2">
    <location>
        <begin position="211"/>
        <end position="232"/>
    </location>
</feature>
<comment type="caution">
    <text evidence="3">The sequence shown here is derived from an EMBL/GenBank/DDBJ whole genome shotgun (WGS) entry which is preliminary data.</text>
</comment>
<dbReference type="PANTHER" id="PTHR37577">
    <property type="entry name" value="INTEGRAL MEMBRANE PROTEIN"/>
    <property type="match status" value="1"/>
</dbReference>
<evidence type="ECO:0000256" key="1">
    <source>
        <dbReference type="SAM" id="MobiDB-lite"/>
    </source>
</evidence>
<feature type="compositionally biased region" description="Polar residues" evidence="1">
    <location>
        <begin position="294"/>
        <end position="306"/>
    </location>
</feature>
<evidence type="ECO:0000313" key="3">
    <source>
        <dbReference type="EMBL" id="KAF4953942.1"/>
    </source>
</evidence>
<feature type="transmembrane region" description="Helical" evidence="2">
    <location>
        <begin position="20"/>
        <end position="42"/>
    </location>
</feature>
<organism evidence="3 4">
    <name type="scientific">Fusarium gaditjirri</name>
    <dbReference type="NCBI Taxonomy" id="282569"/>
    <lineage>
        <taxon>Eukaryota</taxon>
        <taxon>Fungi</taxon>
        <taxon>Dikarya</taxon>
        <taxon>Ascomycota</taxon>
        <taxon>Pezizomycotina</taxon>
        <taxon>Sordariomycetes</taxon>
        <taxon>Hypocreomycetidae</taxon>
        <taxon>Hypocreales</taxon>
        <taxon>Nectriaceae</taxon>
        <taxon>Fusarium</taxon>
        <taxon>Fusarium nisikadoi species complex</taxon>
    </lineage>
</organism>
<feature type="region of interest" description="Disordered" evidence="1">
    <location>
        <begin position="279"/>
        <end position="308"/>
    </location>
</feature>
<dbReference type="InterPro" id="IPR053018">
    <property type="entry name" value="Elsinochrome_Biosynth-Asso"/>
</dbReference>
<dbReference type="PANTHER" id="PTHR37577:SF1">
    <property type="entry name" value="INTEGRAL MEMBRANE PROTEIN"/>
    <property type="match status" value="1"/>
</dbReference>
<proteinExistence type="predicted"/>
<name>A0A8H4WXE7_9HYPO</name>
<dbReference type="AlphaFoldDB" id="A0A8H4WXE7"/>
<sequence length="428" mass="47130">MLNCTAQKESFTANPDVVGLGVLAAFFVTAALTIIAVVFGYLTGSLDGDFLNDLDHIVIAGAKRLGNKIRRKSPVHEGLESSQKSNEARKEAIQQFILTLSDQQLVTGLAILICGVINQKSLSTFEFSVMLSLAWFSSTTHLATLDALRTYLKTHGVIRHVRVFGMVCVLIFLSYAFAITIKTFGFDPTIPVQCVFSSTETYSRVFSLDPVNLICLVLALVLIIQGYTVRIIDLYSEFGPSLLLFAGLEYIYILAHGSRPSKLHYNQLLEECQAALEKPTMGSPDPARSAKPSLLSSQRLSGSNDNAVMETDPHLQSDIYAHNTEDQSTASTRALGYEQQITDITSFFPRRVQLISDSERQIELESGQSVAENETVLQLKQEVLAEYTALKKIKNQIDHRKGLIIFFPSIIISILLGIFLNIAAGNGD</sequence>
<reference evidence="3" key="2">
    <citation type="submission" date="2020-05" db="EMBL/GenBank/DDBJ databases">
        <authorList>
            <person name="Kim H.-S."/>
            <person name="Proctor R.H."/>
            <person name="Brown D.W."/>
        </authorList>
    </citation>
    <scope>NUCLEOTIDE SEQUENCE</scope>
    <source>
        <strain evidence="3">NRRL 45417</strain>
    </source>
</reference>
<dbReference type="OrthoDB" id="5427664at2759"/>
<evidence type="ECO:0000313" key="4">
    <source>
        <dbReference type="Proteomes" id="UP000604273"/>
    </source>
</evidence>
<keyword evidence="2" id="KW-0812">Transmembrane</keyword>
<dbReference type="Proteomes" id="UP000604273">
    <property type="component" value="Unassembled WGS sequence"/>
</dbReference>
<evidence type="ECO:0000256" key="2">
    <source>
        <dbReference type="SAM" id="Phobius"/>
    </source>
</evidence>
<dbReference type="EMBL" id="JABFAI010000131">
    <property type="protein sequence ID" value="KAF4953942.1"/>
    <property type="molecule type" value="Genomic_DNA"/>
</dbReference>
<gene>
    <name evidence="3" type="ORF">FGADI_5591</name>
</gene>
<keyword evidence="4" id="KW-1185">Reference proteome</keyword>
<feature type="non-terminal residue" evidence="3">
    <location>
        <position position="1"/>
    </location>
</feature>